<reference evidence="2 3" key="1">
    <citation type="submission" date="2014-04" db="EMBL/GenBank/DDBJ databases">
        <title>Genome assembly of Hyalangium minutum DSM 14724.</title>
        <authorList>
            <person name="Sharma G."/>
            <person name="Subramanian S."/>
        </authorList>
    </citation>
    <scope>NUCLEOTIDE SEQUENCE [LARGE SCALE GENOMIC DNA]</scope>
    <source>
        <strain evidence="2 3">DSM 14724</strain>
    </source>
</reference>
<accession>A0A085WF63</accession>
<dbReference type="AlphaFoldDB" id="A0A085WF63"/>
<evidence type="ECO:0000256" key="1">
    <source>
        <dbReference type="SAM" id="MobiDB-lite"/>
    </source>
</evidence>
<evidence type="ECO:0000313" key="2">
    <source>
        <dbReference type="EMBL" id="KFE66326.1"/>
    </source>
</evidence>
<evidence type="ECO:0000313" key="3">
    <source>
        <dbReference type="Proteomes" id="UP000028725"/>
    </source>
</evidence>
<comment type="caution">
    <text evidence="2">The sequence shown here is derived from an EMBL/GenBank/DDBJ whole genome shotgun (WGS) entry which is preliminary data.</text>
</comment>
<protein>
    <submittedName>
        <fullName evidence="2">Uncharacterized protein</fullName>
    </submittedName>
</protein>
<dbReference type="Proteomes" id="UP000028725">
    <property type="component" value="Unassembled WGS sequence"/>
</dbReference>
<gene>
    <name evidence="2" type="ORF">DB31_0799</name>
</gene>
<sequence>MVTAKSAANTCFMNFSLEGVGRNPGLLGKEPDFSPLLGPSPTP</sequence>
<feature type="region of interest" description="Disordered" evidence="1">
    <location>
        <begin position="23"/>
        <end position="43"/>
    </location>
</feature>
<organism evidence="2 3">
    <name type="scientific">Hyalangium minutum</name>
    <dbReference type="NCBI Taxonomy" id="394096"/>
    <lineage>
        <taxon>Bacteria</taxon>
        <taxon>Pseudomonadati</taxon>
        <taxon>Myxococcota</taxon>
        <taxon>Myxococcia</taxon>
        <taxon>Myxococcales</taxon>
        <taxon>Cystobacterineae</taxon>
        <taxon>Archangiaceae</taxon>
        <taxon>Hyalangium</taxon>
    </lineage>
</organism>
<dbReference type="EMBL" id="JMCB01000010">
    <property type="protein sequence ID" value="KFE66326.1"/>
    <property type="molecule type" value="Genomic_DNA"/>
</dbReference>
<keyword evidence="3" id="KW-1185">Reference proteome</keyword>
<name>A0A085WF63_9BACT</name>
<proteinExistence type="predicted"/>